<evidence type="ECO:0000256" key="2">
    <source>
        <dbReference type="ARBA" id="ARBA00023242"/>
    </source>
</evidence>
<evidence type="ECO:0000259" key="3">
    <source>
        <dbReference type="Pfam" id="PF13934"/>
    </source>
</evidence>
<dbReference type="InterPro" id="IPR052620">
    <property type="entry name" value="ELYS/MEL-28_NucAsmblyFactor"/>
</dbReference>
<dbReference type="EMBL" id="JAQQWE010000009">
    <property type="protein sequence ID" value="KAK7941481.1"/>
    <property type="molecule type" value="Genomic_DNA"/>
</dbReference>
<dbReference type="InterPro" id="IPR025151">
    <property type="entry name" value="ELYS_dom"/>
</dbReference>
<proteinExistence type="predicted"/>
<name>A0ABR1PXC1_9PEZI</name>
<comment type="caution">
    <text evidence="4">The sequence shown here is derived from an EMBL/GenBank/DDBJ whole genome shotgun (WGS) entry which is preliminary data.</text>
</comment>
<dbReference type="Pfam" id="PF13934">
    <property type="entry name" value="ELYS"/>
    <property type="match status" value="1"/>
</dbReference>
<dbReference type="RefSeq" id="XP_066694233.1">
    <property type="nucleotide sequence ID" value="XM_066850090.1"/>
</dbReference>
<dbReference type="PANTHER" id="PTHR21583:SF8">
    <property type="entry name" value="PROTEIN ELYS"/>
    <property type="match status" value="1"/>
</dbReference>
<dbReference type="GeneID" id="92083152"/>
<sequence length="327" mass="36202">MIDYTNFDRVFGSMDGFPYGRKALQEADNHRRTLGGVLFIDKVLAALGFAKASKMYPPKSEAVLRDLHEQITGSSSIEDHHKLSVIFYILLDFDEDQADSFAHRAGVPTKYQIFMRGLWNMDHQAYAVALEHLAHPSLQAEFADDIVTTLVRHGSPDEDYTLPLAYFHTVQPVLKSPLAIELLFDAMVRSNVSEALAFSRTRPDAMREQLFQRLVADVLDERRGAETAERACELAALPFDAVEEGWFTSFLTTGAGKKLKVAKDTLMMRQIAVGQVSSAGEKGVVGDRHGGLQGGQWRQGLEISSTARRLDGLASGGMRIMDLVIVA</sequence>
<keyword evidence="5" id="KW-1185">Reference proteome</keyword>
<organism evidence="4 5">
    <name type="scientific">Apiospora aurea</name>
    <dbReference type="NCBI Taxonomy" id="335848"/>
    <lineage>
        <taxon>Eukaryota</taxon>
        <taxon>Fungi</taxon>
        <taxon>Dikarya</taxon>
        <taxon>Ascomycota</taxon>
        <taxon>Pezizomycotina</taxon>
        <taxon>Sordariomycetes</taxon>
        <taxon>Xylariomycetidae</taxon>
        <taxon>Amphisphaeriales</taxon>
        <taxon>Apiosporaceae</taxon>
        <taxon>Apiospora</taxon>
    </lineage>
</organism>
<dbReference type="Proteomes" id="UP001391051">
    <property type="component" value="Unassembled WGS sequence"/>
</dbReference>
<evidence type="ECO:0000313" key="5">
    <source>
        <dbReference type="Proteomes" id="UP001391051"/>
    </source>
</evidence>
<comment type="subcellular location">
    <subcellularLocation>
        <location evidence="1">Nucleus</location>
    </subcellularLocation>
</comment>
<accession>A0ABR1PXC1</accession>
<protein>
    <submittedName>
        <fullName evidence="4">Fungal specific transcription factor</fullName>
    </submittedName>
</protein>
<keyword evidence="2" id="KW-0539">Nucleus</keyword>
<evidence type="ECO:0000256" key="1">
    <source>
        <dbReference type="ARBA" id="ARBA00004123"/>
    </source>
</evidence>
<gene>
    <name evidence="4" type="ORF">PG986_013868</name>
</gene>
<evidence type="ECO:0000313" key="4">
    <source>
        <dbReference type="EMBL" id="KAK7941481.1"/>
    </source>
</evidence>
<feature type="domain" description="ELYS-like" evidence="3">
    <location>
        <begin position="37"/>
        <end position="253"/>
    </location>
</feature>
<reference evidence="4 5" key="1">
    <citation type="submission" date="2023-01" db="EMBL/GenBank/DDBJ databases">
        <title>Analysis of 21 Apiospora genomes using comparative genomics revels a genus with tremendous synthesis potential of carbohydrate active enzymes and secondary metabolites.</title>
        <authorList>
            <person name="Sorensen T."/>
        </authorList>
    </citation>
    <scope>NUCLEOTIDE SEQUENCE [LARGE SCALE GENOMIC DNA]</scope>
    <source>
        <strain evidence="4 5">CBS 24483</strain>
    </source>
</reference>
<dbReference type="PANTHER" id="PTHR21583">
    <property type="entry name" value="ELYS PROTEIN"/>
    <property type="match status" value="1"/>
</dbReference>